<dbReference type="HOGENOM" id="CLU_061100_0_0_1"/>
<dbReference type="EMBL" id="KN826763">
    <property type="protein sequence ID" value="KIK77961.1"/>
    <property type="molecule type" value="Genomic_DNA"/>
</dbReference>
<name>A0A0D0D363_9AGAM</name>
<dbReference type="STRING" id="930991.A0A0D0D363"/>
<gene>
    <name evidence="1" type="ORF">PAXRUDRAFT_165274</name>
</gene>
<reference evidence="1 2" key="1">
    <citation type="submission" date="2014-04" db="EMBL/GenBank/DDBJ databases">
        <authorList>
            <consortium name="DOE Joint Genome Institute"/>
            <person name="Kuo A."/>
            <person name="Kohler A."/>
            <person name="Jargeat P."/>
            <person name="Nagy L.G."/>
            <person name="Floudas D."/>
            <person name="Copeland A."/>
            <person name="Barry K.W."/>
            <person name="Cichocki N."/>
            <person name="Veneault-Fourrey C."/>
            <person name="LaButti K."/>
            <person name="Lindquist E.A."/>
            <person name="Lipzen A."/>
            <person name="Lundell T."/>
            <person name="Morin E."/>
            <person name="Murat C."/>
            <person name="Sun H."/>
            <person name="Tunlid A."/>
            <person name="Henrissat B."/>
            <person name="Grigoriev I.V."/>
            <person name="Hibbett D.S."/>
            <person name="Martin F."/>
            <person name="Nordberg H.P."/>
            <person name="Cantor M.N."/>
            <person name="Hua S.X."/>
        </authorList>
    </citation>
    <scope>NUCLEOTIDE SEQUENCE [LARGE SCALE GENOMIC DNA]</scope>
    <source>
        <strain evidence="1 2">Ve08.2h10</strain>
    </source>
</reference>
<dbReference type="InParanoid" id="A0A0D0D363"/>
<protein>
    <submittedName>
        <fullName evidence="1">Uncharacterized protein</fullName>
    </submittedName>
</protein>
<organism evidence="1 2">
    <name type="scientific">Paxillus rubicundulus Ve08.2h10</name>
    <dbReference type="NCBI Taxonomy" id="930991"/>
    <lineage>
        <taxon>Eukaryota</taxon>
        <taxon>Fungi</taxon>
        <taxon>Dikarya</taxon>
        <taxon>Basidiomycota</taxon>
        <taxon>Agaricomycotina</taxon>
        <taxon>Agaricomycetes</taxon>
        <taxon>Agaricomycetidae</taxon>
        <taxon>Boletales</taxon>
        <taxon>Paxilineae</taxon>
        <taxon>Paxillaceae</taxon>
        <taxon>Paxillus</taxon>
    </lineage>
</organism>
<evidence type="ECO:0000313" key="1">
    <source>
        <dbReference type="EMBL" id="KIK77961.1"/>
    </source>
</evidence>
<evidence type="ECO:0000313" key="2">
    <source>
        <dbReference type="Proteomes" id="UP000054538"/>
    </source>
</evidence>
<proteinExistence type="predicted"/>
<dbReference type="OrthoDB" id="2693411at2759"/>
<dbReference type="AlphaFoldDB" id="A0A0D0D363"/>
<keyword evidence="2" id="KW-1185">Reference proteome</keyword>
<dbReference type="Proteomes" id="UP000054538">
    <property type="component" value="Unassembled WGS sequence"/>
</dbReference>
<sequence>MPAARWTTKEQLEFLNGQLPSYLENCEAKSYDWFWPGLNTAWFVKWPERSVLFPNFPVEIPLTPEQNEELGKAVVARKNQLRTWFRWRTSGSHKVRVLKKQTSVFDALMEPKGTCSLTQGELYSLEYYDKRIKPHVEAEKQAGNITTVGGQLSATCKLSNELLAAESDDVKLKIKEIYELQKRKRSTTEVPGEVTDPGEIQRAIDDLPYVLKSIAVAIKQHTHFTVSFICAGPDLSKNWGITSLSCHPGETPQGNTFTTLFPKEDNILLAVYQDYAELLFHKQRLVMTCTT</sequence>
<reference evidence="2" key="2">
    <citation type="submission" date="2015-01" db="EMBL/GenBank/DDBJ databases">
        <title>Evolutionary Origins and Diversification of the Mycorrhizal Mutualists.</title>
        <authorList>
            <consortium name="DOE Joint Genome Institute"/>
            <consortium name="Mycorrhizal Genomics Consortium"/>
            <person name="Kohler A."/>
            <person name="Kuo A."/>
            <person name="Nagy L.G."/>
            <person name="Floudas D."/>
            <person name="Copeland A."/>
            <person name="Barry K.W."/>
            <person name="Cichocki N."/>
            <person name="Veneault-Fourrey C."/>
            <person name="LaButti K."/>
            <person name="Lindquist E.A."/>
            <person name="Lipzen A."/>
            <person name="Lundell T."/>
            <person name="Morin E."/>
            <person name="Murat C."/>
            <person name="Riley R."/>
            <person name="Ohm R."/>
            <person name="Sun H."/>
            <person name="Tunlid A."/>
            <person name="Henrissat B."/>
            <person name="Grigoriev I.V."/>
            <person name="Hibbett D.S."/>
            <person name="Martin F."/>
        </authorList>
    </citation>
    <scope>NUCLEOTIDE SEQUENCE [LARGE SCALE GENOMIC DNA]</scope>
    <source>
        <strain evidence="2">Ve08.2h10</strain>
    </source>
</reference>
<accession>A0A0D0D363</accession>